<evidence type="ECO:0000313" key="2">
    <source>
        <dbReference type="Proteomes" id="UP001056120"/>
    </source>
</evidence>
<proteinExistence type="predicted"/>
<protein>
    <submittedName>
        <fullName evidence="1">Uncharacterized protein</fullName>
    </submittedName>
</protein>
<reference evidence="2" key="1">
    <citation type="journal article" date="2022" name="Mol. Ecol. Resour.">
        <title>The genomes of chicory, endive, great burdock and yacon provide insights into Asteraceae palaeo-polyploidization history and plant inulin production.</title>
        <authorList>
            <person name="Fan W."/>
            <person name="Wang S."/>
            <person name="Wang H."/>
            <person name="Wang A."/>
            <person name="Jiang F."/>
            <person name="Liu H."/>
            <person name="Zhao H."/>
            <person name="Xu D."/>
            <person name="Zhang Y."/>
        </authorList>
    </citation>
    <scope>NUCLEOTIDE SEQUENCE [LARGE SCALE GENOMIC DNA]</scope>
    <source>
        <strain evidence="2">cv. Yunnan</strain>
    </source>
</reference>
<keyword evidence="2" id="KW-1185">Reference proteome</keyword>
<organism evidence="1 2">
    <name type="scientific">Smallanthus sonchifolius</name>
    <dbReference type="NCBI Taxonomy" id="185202"/>
    <lineage>
        <taxon>Eukaryota</taxon>
        <taxon>Viridiplantae</taxon>
        <taxon>Streptophyta</taxon>
        <taxon>Embryophyta</taxon>
        <taxon>Tracheophyta</taxon>
        <taxon>Spermatophyta</taxon>
        <taxon>Magnoliopsida</taxon>
        <taxon>eudicotyledons</taxon>
        <taxon>Gunneridae</taxon>
        <taxon>Pentapetalae</taxon>
        <taxon>asterids</taxon>
        <taxon>campanulids</taxon>
        <taxon>Asterales</taxon>
        <taxon>Asteraceae</taxon>
        <taxon>Asteroideae</taxon>
        <taxon>Heliantheae alliance</taxon>
        <taxon>Millerieae</taxon>
        <taxon>Smallanthus</taxon>
    </lineage>
</organism>
<reference evidence="1 2" key="2">
    <citation type="journal article" date="2022" name="Mol. Ecol. Resour.">
        <title>The genomes of chicory, endive, great burdock and yacon provide insights into Asteraceae paleo-polyploidization history and plant inulin production.</title>
        <authorList>
            <person name="Fan W."/>
            <person name="Wang S."/>
            <person name="Wang H."/>
            <person name="Wang A."/>
            <person name="Jiang F."/>
            <person name="Liu H."/>
            <person name="Zhao H."/>
            <person name="Xu D."/>
            <person name="Zhang Y."/>
        </authorList>
    </citation>
    <scope>NUCLEOTIDE SEQUENCE [LARGE SCALE GENOMIC DNA]</scope>
    <source>
        <strain evidence="2">cv. Yunnan</strain>
        <tissue evidence="1">Leaves</tissue>
    </source>
</reference>
<sequence>MINRKDYRSCKRKPLYQAKHRGGRASESGVWVCLLSAGRFLQKRGFDHITLLLDEEKKMAYNNNCGFECMYKSMFGSLKLMFHVCHCLCFSLELYVLHHLLFKEKY</sequence>
<comment type="caution">
    <text evidence="1">The sequence shown here is derived from an EMBL/GenBank/DDBJ whole genome shotgun (WGS) entry which is preliminary data.</text>
</comment>
<gene>
    <name evidence="1" type="ORF">L1987_36151</name>
</gene>
<dbReference type="EMBL" id="CM042029">
    <property type="protein sequence ID" value="KAI3793532.1"/>
    <property type="molecule type" value="Genomic_DNA"/>
</dbReference>
<accession>A0ACB9HD96</accession>
<dbReference type="Proteomes" id="UP001056120">
    <property type="component" value="Linkage Group LG12"/>
</dbReference>
<evidence type="ECO:0000313" key="1">
    <source>
        <dbReference type="EMBL" id="KAI3793532.1"/>
    </source>
</evidence>
<name>A0ACB9HD96_9ASTR</name>